<dbReference type="InterPro" id="IPR000212">
    <property type="entry name" value="DNA_helicase_UvrD/REP"/>
</dbReference>
<sequence>MNNFSQILITEAALDLMLIHNVKDEDGMPKVDVTVGIASAALGDTICGFFTASDTENSYSALIDIVALHTLLGEATGDRMDAYRRIARVVKGLKNPPIHLPRQWSEYHHKNLIAFFALPKSASDYRWIAEADGENRCIRFEDLSSRSSQVDLVDFRPKPWPAEFTTAIEKLAAIEVPSSNESTRRSVLAEEVDLQAIGSGSVVRNRTYEEWTTFLSESQKKVLDQQLNASVRIVGPAGSGKTLALCLRAVQIARNVDVQSTGKRVLIATHSWAMAERIDGVLAILNGGVAVEGITVFPLLSLLQMHAGNIGQQRIEVIGDDSTSGRIKAIDIIKDIVSAGRIEAKNVSKWIEDGLAAPENSKARLELLFNIYEEISGVLTASAVALDDPESVRSYLKGVREDWMPPFVAFADRVFVIGVYREFIRALVDRSSITTDQFVLDSIRVLETFTWRMRKETDGYDYILVDELQLFDSQERAALELLGRSRKGVPFVTAEDPSQGVFSSLHSSRGLLGGQTSVYLETVHRFDKKIFDLIRFIYQKFPLNSLPLKIDTAKSNDSDAPRLHLCEGDHKSVDLAVKLIEQLSSAGSSNNRICVATLGDVDEEICGRLDAKKIAATRLASFDDVEQLAYRKRSVIVAPWQFIGGTQFSHVIVVATGLQSAQTAFGRLRELTAVYLACSRATKSLNVVCAGYVPQVLRDAKENALIQQID</sequence>
<dbReference type="Pfam" id="PF00580">
    <property type="entry name" value="UvrD-helicase"/>
    <property type="match status" value="1"/>
</dbReference>
<feature type="domain" description="UvrD-like helicase ATP-binding" evidence="6">
    <location>
        <begin position="214"/>
        <end position="573"/>
    </location>
</feature>
<evidence type="ECO:0000256" key="5">
    <source>
        <dbReference type="PROSITE-ProRule" id="PRU00560"/>
    </source>
</evidence>
<keyword evidence="1 5" id="KW-0547">Nucleotide-binding</keyword>
<evidence type="ECO:0000256" key="2">
    <source>
        <dbReference type="ARBA" id="ARBA00022801"/>
    </source>
</evidence>
<dbReference type="SUPFAM" id="SSF52540">
    <property type="entry name" value="P-loop containing nucleoside triphosphate hydrolases"/>
    <property type="match status" value="1"/>
</dbReference>
<dbReference type="InterPro" id="IPR027417">
    <property type="entry name" value="P-loop_NTPase"/>
</dbReference>
<evidence type="ECO:0000259" key="6">
    <source>
        <dbReference type="PROSITE" id="PS51198"/>
    </source>
</evidence>
<dbReference type="PANTHER" id="PTHR11070:SF65">
    <property type="entry name" value="DNA 3'-5' HELICASE"/>
    <property type="match status" value="1"/>
</dbReference>
<dbReference type="AlphaFoldDB" id="A0A2Z5N310"/>
<gene>
    <name evidence="7" type="ORF">CUJ89_23160</name>
</gene>
<dbReference type="RefSeq" id="WP_114179743.1">
    <property type="nucleotide sequence ID" value="NZ_CP024903.1"/>
</dbReference>
<evidence type="ECO:0000256" key="1">
    <source>
        <dbReference type="ARBA" id="ARBA00022741"/>
    </source>
</evidence>
<reference evidence="7 8" key="1">
    <citation type="journal article" date="2018" name="ISME J.">
        <title>Involvement of Burkholderiaceae and sulfurous volatiles in disease-suppressive soils.</title>
        <authorList>
            <person name="Carrion V.J."/>
            <person name="Cordovez V."/>
            <person name="Tyc O."/>
            <person name="Etalo D.W."/>
            <person name="de Bruijn I."/>
            <person name="de Jager V.C."/>
            <person name="Medema M.H."/>
            <person name="Eberl L."/>
            <person name="Raaijmakers J.M."/>
        </authorList>
    </citation>
    <scope>NUCLEOTIDE SEQUENCE [LARGE SCALE GENOMIC DNA]</scope>
    <source>
        <strain evidence="8">mHSR5</strain>
    </source>
</reference>
<evidence type="ECO:0000313" key="7">
    <source>
        <dbReference type="EMBL" id="AXF23334.1"/>
    </source>
</evidence>
<dbReference type="GO" id="GO:0003677">
    <property type="term" value="F:DNA binding"/>
    <property type="evidence" value="ECO:0007669"/>
    <property type="project" value="InterPro"/>
</dbReference>
<evidence type="ECO:0000256" key="4">
    <source>
        <dbReference type="ARBA" id="ARBA00022840"/>
    </source>
</evidence>
<dbReference type="GO" id="GO:0016787">
    <property type="term" value="F:hydrolase activity"/>
    <property type="evidence" value="ECO:0007669"/>
    <property type="project" value="UniProtKB-UniRule"/>
</dbReference>
<keyword evidence="4 5" id="KW-0067">ATP-binding</keyword>
<protein>
    <recommendedName>
        <fullName evidence="6">UvrD-like helicase ATP-binding domain-containing protein</fullName>
    </recommendedName>
</protein>
<feature type="binding site" evidence="5">
    <location>
        <begin position="235"/>
        <end position="242"/>
    </location>
    <ligand>
        <name>ATP</name>
        <dbReference type="ChEBI" id="CHEBI:30616"/>
    </ligand>
</feature>
<keyword evidence="3 5" id="KW-0347">Helicase</keyword>
<evidence type="ECO:0000256" key="3">
    <source>
        <dbReference type="ARBA" id="ARBA00022806"/>
    </source>
</evidence>
<name>A0A2Z5N310_BURPY</name>
<accession>A0A2Z5N310</accession>
<evidence type="ECO:0000313" key="8">
    <source>
        <dbReference type="Proteomes" id="UP000253104"/>
    </source>
</evidence>
<dbReference type="GO" id="GO:0003678">
    <property type="term" value="F:DNA helicase activity"/>
    <property type="evidence" value="ECO:0007669"/>
    <property type="project" value="InterPro"/>
</dbReference>
<dbReference type="PROSITE" id="PS51198">
    <property type="entry name" value="UVRD_HELICASE_ATP_BIND"/>
    <property type="match status" value="1"/>
</dbReference>
<dbReference type="OrthoDB" id="5441773at2"/>
<keyword evidence="2 5" id="KW-0378">Hydrolase</keyword>
<dbReference type="PANTHER" id="PTHR11070">
    <property type="entry name" value="UVRD / RECB / PCRA DNA HELICASE FAMILY MEMBER"/>
    <property type="match status" value="1"/>
</dbReference>
<dbReference type="InterPro" id="IPR014016">
    <property type="entry name" value="UvrD-like_ATP-bd"/>
</dbReference>
<organism evidence="7 8">
    <name type="scientific">Burkholderia pyrrocinia</name>
    <name type="common">Pseudomonas pyrrocinia</name>
    <dbReference type="NCBI Taxonomy" id="60550"/>
    <lineage>
        <taxon>Bacteria</taxon>
        <taxon>Pseudomonadati</taxon>
        <taxon>Pseudomonadota</taxon>
        <taxon>Betaproteobacteria</taxon>
        <taxon>Burkholderiales</taxon>
        <taxon>Burkholderiaceae</taxon>
        <taxon>Burkholderia</taxon>
        <taxon>Burkholderia cepacia complex</taxon>
    </lineage>
</organism>
<dbReference type="Gene3D" id="3.40.50.300">
    <property type="entry name" value="P-loop containing nucleotide triphosphate hydrolases"/>
    <property type="match status" value="2"/>
</dbReference>
<dbReference type="GO" id="GO:0005524">
    <property type="term" value="F:ATP binding"/>
    <property type="evidence" value="ECO:0007669"/>
    <property type="project" value="UniProtKB-UniRule"/>
</dbReference>
<dbReference type="Proteomes" id="UP000253104">
    <property type="component" value="Chromosome mHSR5_B"/>
</dbReference>
<proteinExistence type="predicted"/>
<dbReference type="EMBL" id="CP024903">
    <property type="protein sequence ID" value="AXF23334.1"/>
    <property type="molecule type" value="Genomic_DNA"/>
</dbReference>